<gene>
    <name evidence="7" type="primary">RSM25</name>
    <name evidence="7" type="ORF">SBRCBS47491_002633</name>
</gene>
<comment type="subunit">
    <text evidence="6">Component of the mitochondrial small ribosomal subunit.</text>
</comment>
<proteinExistence type="inferred from homology"/>
<sequence>MVRQFRAARIADVANKSIRSQYRKNEWPVAPPWLKAVEAIPPAEILTRTIPVAHQTPDPRMHKPRRTYRPQKITYEEDGLRKTFFRDHPWELARPRVILETDGKDARRYDWSKGLIQEGLPLCGECVVQRQMYLMHSSGLTKDQAYDVARREFYKLRHLEEVEQRVAQEEARMVGAYFDKSPLQIGMELENKSYENWKEWAAIETAKFEAMRSKAYTSFGGKESETGASAGNAAE</sequence>
<evidence type="ECO:0000256" key="3">
    <source>
        <dbReference type="ARBA" id="ARBA00022980"/>
    </source>
</evidence>
<dbReference type="Pfam" id="PF13741">
    <property type="entry name" value="MRP-S25"/>
    <property type="match status" value="1"/>
</dbReference>
<comment type="caution">
    <text evidence="7">The sequence shown here is derived from an EMBL/GenBank/DDBJ whole genome shotgun (WGS) entry which is preliminary data.</text>
</comment>
<keyword evidence="4 6" id="KW-0496">Mitochondrion</keyword>
<comment type="similarity">
    <text evidence="2">Belongs to the mitochondrion-specific ribosomal protein mS23 family.</text>
</comment>
<dbReference type="InterPro" id="IPR016939">
    <property type="entry name" value="Ribosomal_mS23_fun"/>
</dbReference>
<dbReference type="Proteomes" id="UP001642406">
    <property type="component" value="Unassembled WGS sequence"/>
</dbReference>
<keyword evidence="5 6" id="KW-0687">Ribonucleoprotein</keyword>
<dbReference type="PANTHER" id="PTHR37799:SF1">
    <property type="entry name" value="SMALL RIBOSOMAL SUBUNIT PROTEIN MS23"/>
    <property type="match status" value="1"/>
</dbReference>
<evidence type="ECO:0000256" key="1">
    <source>
        <dbReference type="ARBA" id="ARBA00004173"/>
    </source>
</evidence>
<name>A0ABP0B8J8_9PEZI</name>
<dbReference type="PANTHER" id="PTHR37799">
    <property type="entry name" value="37S RIBOSOMAL PROTEIN S25, MITOCHONDRIAL"/>
    <property type="match status" value="1"/>
</dbReference>
<accession>A0ABP0B8J8</accession>
<dbReference type="EMBL" id="CAWUHC010000016">
    <property type="protein sequence ID" value="CAK7215899.1"/>
    <property type="molecule type" value="Genomic_DNA"/>
</dbReference>
<evidence type="ECO:0000313" key="7">
    <source>
        <dbReference type="EMBL" id="CAK7215899.1"/>
    </source>
</evidence>
<dbReference type="PIRSF" id="PIRSF029764">
    <property type="entry name" value="RSM25"/>
    <property type="match status" value="1"/>
</dbReference>
<evidence type="ECO:0000256" key="2">
    <source>
        <dbReference type="ARBA" id="ARBA00009864"/>
    </source>
</evidence>
<reference evidence="7 8" key="1">
    <citation type="submission" date="2024-01" db="EMBL/GenBank/DDBJ databases">
        <authorList>
            <person name="Allen C."/>
            <person name="Tagirdzhanova G."/>
        </authorList>
    </citation>
    <scope>NUCLEOTIDE SEQUENCE [LARGE SCALE GENOMIC DNA]</scope>
</reference>
<evidence type="ECO:0000313" key="8">
    <source>
        <dbReference type="Proteomes" id="UP001642406"/>
    </source>
</evidence>
<evidence type="ECO:0000256" key="6">
    <source>
        <dbReference type="PIRNR" id="PIRNR029764"/>
    </source>
</evidence>
<protein>
    <recommendedName>
        <fullName evidence="6">37S ribosomal protein S25, mitochondrial</fullName>
    </recommendedName>
</protein>
<organism evidence="7 8">
    <name type="scientific">Sporothrix bragantina</name>
    <dbReference type="NCBI Taxonomy" id="671064"/>
    <lineage>
        <taxon>Eukaryota</taxon>
        <taxon>Fungi</taxon>
        <taxon>Dikarya</taxon>
        <taxon>Ascomycota</taxon>
        <taxon>Pezizomycotina</taxon>
        <taxon>Sordariomycetes</taxon>
        <taxon>Sordariomycetidae</taxon>
        <taxon>Ophiostomatales</taxon>
        <taxon>Ophiostomataceae</taxon>
        <taxon>Sporothrix</taxon>
    </lineage>
</organism>
<dbReference type="InterPro" id="IPR059242">
    <property type="entry name" value="mS23_dom"/>
</dbReference>
<evidence type="ECO:0000256" key="4">
    <source>
        <dbReference type="ARBA" id="ARBA00023128"/>
    </source>
</evidence>
<comment type="subcellular location">
    <subcellularLocation>
        <location evidence="1 6">Mitochondrion</location>
    </subcellularLocation>
</comment>
<keyword evidence="8" id="KW-1185">Reference proteome</keyword>
<dbReference type="CDD" id="cd23701">
    <property type="entry name" value="At1g26750"/>
    <property type="match status" value="1"/>
</dbReference>
<keyword evidence="3 6" id="KW-0689">Ribosomal protein</keyword>
<evidence type="ECO:0000256" key="5">
    <source>
        <dbReference type="ARBA" id="ARBA00023274"/>
    </source>
</evidence>